<dbReference type="OrthoDB" id="2130750at2759"/>
<comment type="caution">
    <text evidence="12">The sequence shown here is derived from an EMBL/GenBank/DDBJ whole genome shotgun (WGS) entry which is preliminary data.</text>
</comment>
<dbReference type="PROSITE" id="PS50245">
    <property type="entry name" value="CAP_GLY_2"/>
    <property type="match status" value="1"/>
</dbReference>
<evidence type="ECO:0000256" key="4">
    <source>
        <dbReference type="ARBA" id="ARBA00022490"/>
    </source>
</evidence>
<feature type="coiled-coil region" evidence="9">
    <location>
        <begin position="248"/>
        <end position="519"/>
    </location>
</feature>
<evidence type="ECO:0000256" key="7">
    <source>
        <dbReference type="ARBA" id="ARBA00023054"/>
    </source>
</evidence>
<dbReference type="Gene3D" id="2.30.30.190">
    <property type="entry name" value="CAP Gly-rich-like domain"/>
    <property type="match status" value="1"/>
</dbReference>
<evidence type="ECO:0000256" key="1">
    <source>
        <dbReference type="ARBA" id="ARBA00004245"/>
    </source>
</evidence>
<evidence type="ECO:0000256" key="8">
    <source>
        <dbReference type="ARBA" id="ARBA00023212"/>
    </source>
</evidence>
<dbReference type="InterPro" id="IPR036859">
    <property type="entry name" value="CAP-Gly_dom_sf"/>
</dbReference>
<keyword evidence="5" id="KW-0493">Microtubule</keyword>
<evidence type="ECO:0000313" key="12">
    <source>
        <dbReference type="EMBL" id="KHN85536.1"/>
    </source>
</evidence>
<evidence type="ECO:0000256" key="10">
    <source>
        <dbReference type="SAM" id="MobiDB-lite"/>
    </source>
</evidence>
<dbReference type="GO" id="GO:0030286">
    <property type="term" value="C:dynein complex"/>
    <property type="evidence" value="ECO:0007669"/>
    <property type="project" value="UniProtKB-KW"/>
</dbReference>
<keyword evidence="6" id="KW-0243">Dynein</keyword>
<keyword evidence="4" id="KW-0963">Cytoplasm</keyword>
<dbReference type="EMBL" id="JPKZ01000761">
    <property type="protein sequence ID" value="KHN85536.1"/>
    <property type="molecule type" value="Genomic_DNA"/>
</dbReference>
<keyword evidence="13" id="KW-1185">Reference proteome</keyword>
<evidence type="ECO:0000256" key="5">
    <source>
        <dbReference type="ARBA" id="ARBA00022701"/>
    </source>
</evidence>
<dbReference type="SUPFAM" id="SSF74924">
    <property type="entry name" value="Cap-Gly domain"/>
    <property type="match status" value="1"/>
</dbReference>
<proteinExistence type="inferred from homology"/>
<dbReference type="InterPro" id="IPR000938">
    <property type="entry name" value="CAP-Gly_domain"/>
</dbReference>
<reference evidence="12 13" key="1">
    <citation type="submission" date="2014-11" db="EMBL/GenBank/DDBJ databases">
        <title>Genetic blueprint of the zoonotic pathogen Toxocara canis.</title>
        <authorList>
            <person name="Zhu X.-Q."/>
            <person name="Korhonen P.K."/>
            <person name="Cai H."/>
            <person name="Young N.D."/>
            <person name="Nejsum P."/>
            <person name="von Samson-Himmelstjerna G."/>
            <person name="Boag P.R."/>
            <person name="Tan P."/>
            <person name="Li Q."/>
            <person name="Min J."/>
            <person name="Yang Y."/>
            <person name="Wang X."/>
            <person name="Fang X."/>
            <person name="Hall R.S."/>
            <person name="Hofmann A."/>
            <person name="Sternberg P.W."/>
            <person name="Jex A.R."/>
            <person name="Gasser R.B."/>
        </authorList>
    </citation>
    <scope>NUCLEOTIDE SEQUENCE [LARGE SCALE GENOMIC DNA]</scope>
    <source>
        <strain evidence="12">PN_DK_2014</strain>
    </source>
</reference>
<evidence type="ECO:0000256" key="9">
    <source>
        <dbReference type="SAM" id="Coils"/>
    </source>
</evidence>
<dbReference type="Proteomes" id="UP000031036">
    <property type="component" value="Unassembled WGS sequence"/>
</dbReference>
<evidence type="ECO:0000259" key="11">
    <source>
        <dbReference type="PROSITE" id="PS50245"/>
    </source>
</evidence>
<dbReference type="STRING" id="6265.A0A0B2VPS5"/>
<feature type="compositionally biased region" description="Low complexity" evidence="10">
    <location>
        <begin position="110"/>
        <end position="127"/>
    </location>
</feature>
<dbReference type="GO" id="GO:0005874">
    <property type="term" value="C:microtubule"/>
    <property type="evidence" value="ECO:0007669"/>
    <property type="project" value="UniProtKB-KW"/>
</dbReference>
<feature type="coiled-coil region" evidence="9">
    <location>
        <begin position="1039"/>
        <end position="1098"/>
    </location>
</feature>
<comment type="subcellular location">
    <subcellularLocation>
        <location evidence="1">Cytoplasm</location>
        <location evidence="1">Cytoskeleton</location>
    </subcellularLocation>
</comment>
<dbReference type="InterPro" id="IPR022157">
    <property type="entry name" value="Dynactin"/>
</dbReference>
<feature type="region of interest" description="Disordered" evidence="10">
    <location>
        <begin position="74"/>
        <end position="152"/>
    </location>
</feature>
<organism evidence="12 13">
    <name type="scientific">Toxocara canis</name>
    <name type="common">Canine roundworm</name>
    <dbReference type="NCBI Taxonomy" id="6265"/>
    <lineage>
        <taxon>Eukaryota</taxon>
        <taxon>Metazoa</taxon>
        <taxon>Ecdysozoa</taxon>
        <taxon>Nematoda</taxon>
        <taxon>Chromadorea</taxon>
        <taxon>Rhabditida</taxon>
        <taxon>Spirurina</taxon>
        <taxon>Ascaridomorpha</taxon>
        <taxon>Ascaridoidea</taxon>
        <taxon>Toxocaridae</taxon>
        <taxon>Toxocara</taxon>
    </lineage>
</organism>
<sequence length="1329" mass="150333">MSFEVGTRVETEKGHGVVMFCGTTQFADGVWVGVVLDEPNGKNNGSVKGVKYFECEANHGMFVRASQVKLESKSKIIPPQASGIRAPTASRKDASKGRFSPAASPRMTPSSSLDQLKSSSSTASLSSGAKKQSPKEEVKHTSKLVMPTARSTHDKVRFSAAYMRARGSRLTPPSMRVAATRALPLRQRFTKTVEQQSATAKPAVANPPGVQSPDTSTDGVKEMVKKMEESTLLVPAVRPAGMDEGNELEYLRIENKELNDKLENLRQKRKEDKIKLVEYERNRIQLQALLEYKAKMTDAHTELQRKLQEKERELREALASKEDEREGVNDIEEQLELVTLDKEMAEERAEMLQAELDAQKDQIQKLEMDLEILRNEMEQAGGTAPQGNSVQMKQLEQQNEKLREALVKMRDMTGQSALEKQEAMKENEELKDEMAQLVKLCEKMKKDAELAEQQTAELREQVDAAMGSEQMIETLTAKNLDMEEKIRSLEETIEDYETMRDLDEELLETQKESEKDLKEKYDTACGRINDLLSQIKTCGEQTEEYEGVLVKFRKKVGELNEEIQEHKDENLRLKQELKDLEEGNAAPGMWSDGIVAANRDFAEMVESEMNKPKLVYYQKYGEYVKAFLPDNFSKPGGDNDAAILNVLYPLLSQKAAILSELLNKRYPSVPGGMRREHVTKAHKADQWAYSAKFTYLLSAFGSIVRRFGSAVQRCSVERLSRLAQLQMEMVAQERMIDSFFGLLKTNRFDENTSTENLEKGINYFQNVFSVHMAGESFDTNQAFNDVVSQFLLGLNWIKVNIQRVNFFLLPEQEECELSDFLAALLAIVAECEQLSIRSRNRIPQEKELRMTPEIEEQIATGVSSLEKVANILQNLCTLASGQVTMREVEGLEMDRLKEMLQGAVEKEHGQMEASRAQELVKEVSAGSCVSGTAVRNLKAPFITQNYLSTLRGVLVQLADQLDRGTLEVEGPEKKPFPPLLERAHTRKQDAVEAEGLRWQIEKKDNEIVELKKTLRARADDISNYRLRLEMADKKIESSGKADESRVQRLQARCDELQNELKKCRAEFEETMDALQRDLDATEKENAELKERAKNMSKKALLMNLSNTLNQQNMSSAPSTPTSSGASFATHAAEIAFLEAELSERQKALKWADTRIRQLKAQETLRLLSEMRPLAVPNDICGPLTLAAAQSAEKEELDKLLREAESLQTEARKFQIPYVNDPKKSRKANETEERLYYARAANINRHIADVKQRAQYVWARRHPGEQLPVHSSSFKSVAIVKPEEIQTGGGVGIHSDEYKSAFKKLFGNLDEERRAFEEKRRLRPVPASIN</sequence>
<comment type="similarity">
    <text evidence="2">Belongs to the dynactin 150 kDa subunit family.</text>
</comment>
<name>A0A0B2VPS5_TOXCA</name>
<dbReference type="OMA" id="LFEMEPV"/>
<keyword evidence="7 9" id="KW-0175">Coiled coil</keyword>
<evidence type="ECO:0000313" key="13">
    <source>
        <dbReference type="Proteomes" id="UP000031036"/>
    </source>
</evidence>
<evidence type="ECO:0000256" key="6">
    <source>
        <dbReference type="ARBA" id="ARBA00023017"/>
    </source>
</evidence>
<feature type="domain" description="CAP-Gly" evidence="11">
    <location>
        <begin position="22"/>
        <end position="64"/>
    </location>
</feature>
<gene>
    <name evidence="12" type="primary">DCTN1</name>
    <name evidence="12" type="ORF">Tcan_13282</name>
</gene>
<dbReference type="PROSITE" id="PS00845">
    <property type="entry name" value="CAP_GLY_1"/>
    <property type="match status" value="1"/>
</dbReference>
<evidence type="ECO:0000256" key="3">
    <source>
        <dbReference type="ARBA" id="ARBA00016574"/>
    </source>
</evidence>
<feature type="coiled-coil region" evidence="9">
    <location>
        <begin position="549"/>
        <end position="583"/>
    </location>
</feature>
<dbReference type="Pfam" id="PF12455">
    <property type="entry name" value="Dynactin"/>
    <property type="match status" value="1"/>
</dbReference>
<accession>A0A0B2VPS5</accession>
<keyword evidence="8" id="KW-0206">Cytoskeleton</keyword>
<feature type="region of interest" description="Disordered" evidence="10">
    <location>
        <begin position="195"/>
        <end position="217"/>
    </location>
</feature>
<evidence type="ECO:0000256" key="2">
    <source>
        <dbReference type="ARBA" id="ARBA00011010"/>
    </source>
</evidence>
<protein>
    <recommendedName>
        <fullName evidence="3">Dynactin subunit 1</fullName>
    </recommendedName>
</protein>
<dbReference type="PANTHER" id="PTHR18916">
    <property type="entry name" value="DYNACTIN 1-RELATED MICROTUBULE-BINDING"/>
    <property type="match status" value="1"/>
</dbReference>
<dbReference type="Pfam" id="PF01302">
    <property type="entry name" value="CAP_GLY"/>
    <property type="match status" value="1"/>
</dbReference>
<dbReference type="SMART" id="SM01052">
    <property type="entry name" value="CAP_GLY"/>
    <property type="match status" value="1"/>
</dbReference>